<dbReference type="Pfam" id="PF00196">
    <property type="entry name" value="GerE"/>
    <property type="match status" value="1"/>
</dbReference>
<dbReference type="SMART" id="SM00421">
    <property type="entry name" value="HTH_LUXR"/>
    <property type="match status" value="1"/>
</dbReference>
<dbReference type="Gene3D" id="1.25.40.10">
    <property type="entry name" value="Tetratricopeptide repeat domain"/>
    <property type="match status" value="1"/>
</dbReference>
<dbReference type="InterPro" id="IPR019734">
    <property type="entry name" value="TPR_rpt"/>
</dbReference>
<dbReference type="RefSeq" id="WP_189011394.1">
    <property type="nucleotide sequence ID" value="NZ_BMPP01000020.1"/>
</dbReference>
<dbReference type="InterPro" id="IPR027417">
    <property type="entry name" value="P-loop_NTPase"/>
</dbReference>
<dbReference type="PROSITE" id="PS50043">
    <property type="entry name" value="HTH_LUXR_2"/>
    <property type="match status" value="1"/>
</dbReference>
<feature type="domain" description="HTH luxR-type" evidence="1">
    <location>
        <begin position="707"/>
        <end position="772"/>
    </location>
</feature>
<dbReference type="InterPro" id="IPR011990">
    <property type="entry name" value="TPR-like_helical_dom_sf"/>
</dbReference>
<evidence type="ECO:0000259" key="1">
    <source>
        <dbReference type="PROSITE" id="PS50043"/>
    </source>
</evidence>
<dbReference type="Gene3D" id="3.40.50.300">
    <property type="entry name" value="P-loop containing nucleotide triphosphate hydrolases"/>
    <property type="match status" value="1"/>
</dbReference>
<protein>
    <submittedName>
        <fullName evidence="2">LuxR family transcriptional regulator</fullName>
    </submittedName>
</protein>
<organism evidence="2 3">
    <name type="scientific">Deinococcus malanensis</name>
    <dbReference type="NCBI Taxonomy" id="1706855"/>
    <lineage>
        <taxon>Bacteria</taxon>
        <taxon>Thermotogati</taxon>
        <taxon>Deinococcota</taxon>
        <taxon>Deinococci</taxon>
        <taxon>Deinococcales</taxon>
        <taxon>Deinococcaceae</taxon>
        <taxon>Deinococcus</taxon>
    </lineage>
</organism>
<reference evidence="3" key="1">
    <citation type="journal article" date="2019" name="Int. J. Syst. Evol. Microbiol.">
        <title>The Global Catalogue of Microorganisms (GCM) 10K type strain sequencing project: providing services to taxonomists for standard genome sequencing and annotation.</title>
        <authorList>
            <consortium name="The Broad Institute Genomics Platform"/>
            <consortium name="The Broad Institute Genome Sequencing Center for Infectious Disease"/>
            <person name="Wu L."/>
            <person name="Ma J."/>
        </authorList>
    </citation>
    <scope>NUCLEOTIDE SEQUENCE [LARGE SCALE GENOMIC DNA]</scope>
    <source>
        <strain evidence="3">JCM 30331</strain>
    </source>
</reference>
<gene>
    <name evidence="2" type="ORF">GCM10008955_36780</name>
</gene>
<proteinExistence type="predicted"/>
<dbReference type="Pfam" id="PF13424">
    <property type="entry name" value="TPR_12"/>
    <property type="match status" value="1"/>
</dbReference>
<dbReference type="InterPro" id="IPR000792">
    <property type="entry name" value="Tscrpt_reg_LuxR_C"/>
</dbReference>
<dbReference type="SUPFAM" id="SSF48452">
    <property type="entry name" value="TPR-like"/>
    <property type="match status" value="1"/>
</dbReference>
<dbReference type="SUPFAM" id="SSF52540">
    <property type="entry name" value="P-loop containing nucleoside triphosphate hydrolases"/>
    <property type="match status" value="1"/>
</dbReference>
<dbReference type="InterPro" id="IPR036388">
    <property type="entry name" value="WH-like_DNA-bd_sf"/>
</dbReference>
<dbReference type="PRINTS" id="PR00038">
    <property type="entry name" value="HTHLUXR"/>
</dbReference>
<dbReference type="Proteomes" id="UP000647587">
    <property type="component" value="Unassembled WGS sequence"/>
</dbReference>
<dbReference type="SUPFAM" id="SSF46894">
    <property type="entry name" value="C-terminal effector domain of the bipartite response regulators"/>
    <property type="match status" value="1"/>
</dbReference>
<accession>A0ABQ2F4B4</accession>
<evidence type="ECO:0000313" key="3">
    <source>
        <dbReference type="Proteomes" id="UP000647587"/>
    </source>
</evidence>
<dbReference type="PANTHER" id="PTHR47691:SF3">
    <property type="entry name" value="HTH-TYPE TRANSCRIPTIONAL REGULATOR RV0890C-RELATED"/>
    <property type="match status" value="1"/>
</dbReference>
<dbReference type="PANTHER" id="PTHR47691">
    <property type="entry name" value="REGULATOR-RELATED"/>
    <property type="match status" value="1"/>
</dbReference>
<dbReference type="CDD" id="cd06170">
    <property type="entry name" value="LuxR_C_like"/>
    <property type="match status" value="1"/>
</dbReference>
<dbReference type="EMBL" id="BMPP01000020">
    <property type="protein sequence ID" value="GGK39596.1"/>
    <property type="molecule type" value="Genomic_DNA"/>
</dbReference>
<sequence>MKSQPSFLPSLVYRRKVLMTVFRDVLAPGHLPPRPTPLVGREAEILMVSGLLSRPQLHLLTLRGPGGIGKTRLALELAYTLGPEFDLGAVWVNLVSLRDPAEVLPAIAQAIGAPSADRADLGATIGTHSLLLVLDNFEHLPTAAADIAALANITSNLRILITSRCALHVRGEHELPLGPLPLPTRASRGLESAAVRLFVDCVQAVDPHFRLTPANEPVVSRICCLLDGIPLALELAASRLRAVTVDGLLAWLERPLEVLTDGPRDGPHHGDSLRSTIGWSVDLLTAQQRLAFAACGTFIGGFTLPALEAVTLHESARSLLIALVEHSMVQAAEGPESRWRLLEPVREFAEELLNSLPEAGVFRERHALYYLALAEQARRCEEHLESFWFSRLAADDANLNLALQWLVETERAQQALRLVRALGPYWGHDATQKHHNWLCRIVDMPGADGEPDLLADGLRDLGLTCRNLHRFAQARQVLGRAGDLYRQLGNAAGEADVLLLLASVSSGAGDHDQALELFQRVQRIFENLNHRQRLNDVANSLGVTYLRLGQPADAFRCFERTEALSLERGSEGGLAFAKGLMGWSAYLQGERSTALPLARAAWHHMLTVPNALLRYVLLHMLAFHARDAGELTLAARMVGCSDAMRIRTGEPWDVCFAPHVKALDVALRAEMGEQYVECRVEGETLSLEDLVPEVQAFLDHILTVPPSIKTGTPLTTRELDVLRLLAQGISDKRIAQHLHISATTVSKHVSSMLGKLEMHNRVELARWAVERGLVDAPFS</sequence>
<keyword evidence="3" id="KW-1185">Reference proteome</keyword>
<evidence type="ECO:0000313" key="2">
    <source>
        <dbReference type="EMBL" id="GGK39596.1"/>
    </source>
</evidence>
<dbReference type="PRINTS" id="PR00364">
    <property type="entry name" value="DISEASERSIST"/>
</dbReference>
<dbReference type="InterPro" id="IPR016032">
    <property type="entry name" value="Sig_transdc_resp-reg_C-effctor"/>
</dbReference>
<name>A0ABQ2F4B4_9DEIO</name>
<dbReference type="Gene3D" id="1.10.10.10">
    <property type="entry name" value="Winged helix-like DNA-binding domain superfamily/Winged helix DNA-binding domain"/>
    <property type="match status" value="1"/>
</dbReference>
<comment type="caution">
    <text evidence="2">The sequence shown here is derived from an EMBL/GenBank/DDBJ whole genome shotgun (WGS) entry which is preliminary data.</text>
</comment>
<dbReference type="SMART" id="SM00028">
    <property type="entry name" value="TPR"/>
    <property type="match status" value="3"/>
</dbReference>